<evidence type="ECO:0000313" key="2">
    <source>
        <dbReference type="EMBL" id="MFC4068429.1"/>
    </source>
</evidence>
<proteinExistence type="predicted"/>
<dbReference type="EMBL" id="JBHSBL010000019">
    <property type="protein sequence ID" value="MFC4068429.1"/>
    <property type="molecule type" value="Genomic_DNA"/>
</dbReference>
<gene>
    <name evidence="2" type="ORF">ACFO0C_26170</name>
</gene>
<evidence type="ECO:0000313" key="3">
    <source>
        <dbReference type="Proteomes" id="UP001595867"/>
    </source>
</evidence>
<dbReference type="RefSeq" id="WP_378069329.1">
    <property type="nucleotide sequence ID" value="NZ_JBHSBL010000019.1"/>
</dbReference>
<organism evidence="2 3">
    <name type="scientific">Actinoplanes subglobosus</name>
    <dbReference type="NCBI Taxonomy" id="1547892"/>
    <lineage>
        <taxon>Bacteria</taxon>
        <taxon>Bacillati</taxon>
        <taxon>Actinomycetota</taxon>
        <taxon>Actinomycetes</taxon>
        <taxon>Micromonosporales</taxon>
        <taxon>Micromonosporaceae</taxon>
        <taxon>Actinoplanes</taxon>
    </lineage>
</organism>
<feature type="region of interest" description="Disordered" evidence="1">
    <location>
        <begin position="54"/>
        <end position="77"/>
    </location>
</feature>
<name>A0ABV8IVX8_9ACTN</name>
<accession>A0ABV8IVX8</accession>
<dbReference type="Proteomes" id="UP001595867">
    <property type="component" value="Unassembled WGS sequence"/>
</dbReference>
<comment type="caution">
    <text evidence="2">The sequence shown here is derived from an EMBL/GenBank/DDBJ whole genome shotgun (WGS) entry which is preliminary data.</text>
</comment>
<reference evidence="3" key="1">
    <citation type="journal article" date="2019" name="Int. J. Syst. Evol. Microbiol.">
        <title>The Global Catalogue of Microorganisms (GCM) 10K type strain sequencing project: providing services to taxonomists for standard genome sequencing and annotation.</title>
        <authorList>
            <consortium name="The Broad Institute Genomics Platform"/>
            <consortium name="The Broad Institute Genome Sequencing Center for Infectious Disease"/>
            <person name="Wu L."/>
            <person name="Ma J."/>
        </authorList>
    </citation>
    <scope>NUCLEOTIDE SEQUENCE [LARGE SCALE GENOMIC DNA]</scope>
    <source>
        <strain evidence="3">TBRC 5832</strain>
    </source>
</reference>
<protein>
    <submittedName>
        <fullName evidence="2">Uncharacterized protein</fullName>
    </submittedName>
</protein>
<evidence type="ECO:0000256" key="1">
    <source>
        <dbReference type="SAM" id="MobiDB-lite"/>
    </source>
</evidence>
<sequence length="118" mass="13163">MGDGWTHVGRLWTNGEQFLAIDSAGRSDWRGHSDDEFAVFTAAADGDGEFASPLRPAQPGPVPAEHGPPTRDPDPGLLIRTDGVVAYRLKVRWYTRLDDDSCFARWLLVPEEGQNDRW</sequence>
<keyword evidence="3" id="KW-1185">Reference proteome</keyword>